<evidence type="ECO:0000313" key="1">
    <source>
        <dbReference type="EMBL" id="JAD65136.1"/>
    </source>
</evidence>
<dbReference type="EMBL" id="GBRH01232759">
    <property type="protein sequence ID" value="JAD65136.1"/>
    <property type="molecule type" value="Transcribed_RNA"/>
</dbReference>
<reference evidence="1" key="2">
    <citation type="journal article" date="2015" name="Data Brief">
        <title>Shoot transcriptome of the giant reed, Arundo donax.</title>
        <authorList>
            <person name="Barrero R.A."/>
            <person name="Guerrero F.D."/>
            <person name="Moolhuijzen P."/>
            <person name="Goolsby J.A."/>
            <person name="Tidwell J."/>
            <person name="Bellgard S.E."/>
            <person name="Bellgard M.I."/>
        </authorList>
    </citation>
    <scope>NUCLEOTIDE SEQUENCE</scope>
    <source>
        <tissue evidence="1">Shoot tissue taken approximately 20 cm above the soil surface</tissue>
    </source>
</reference>
<proteinExistence type="predicted"/>
<dbReference type="AlphaFoldDB" id="A0A0A9BP84"/>
<organism evidence="1">
    <name type="scientific">Arundo donax</name>
    <name type="common">Giant reed</name>
    <name type="synonym">Donax arundinaceus</name>
    <dbReference type="NCBI Taxonomy" id="35708"/>
    <lineage>
        <taxon>Eukaryota</taxon>
        <taxon>Viridiplantae</taxon>
        <taxon>Streptophyta</taxon>
        <taxon>Embryophyta</taxon>
        <taxon>Tracheophyta</taxon>
        <taxon>Spermatophyta</taxon>
        <taxon>Magnoliopsida</taxon>
        <taxon>Liliopsida</taxon>
        <taxon>Poales</taxon>
        <taxon>Poaceae</taxon>
        <taxon>PACMAD clade</taxon>
        <taxon>Arundinoideae</taxon>
        <taxon>Arundineae</taxon>
        <taxon>Arundo</taxon>
    </lineage>
</organism>
<protein>
    <submittedName>
        <fullName evidence="1">Uncharacterized protein</fullName>
    </submittedName>
</protein>
<accession>A0A0A9BP84</accession>
<name>A0A0A9BP84_ARUDO</name>
<reference evidence="1" key="1">
    <citation type="submission" date="2014-09" db="EMBL/GenBank/DDBJ databases">
        <authorList>
            <person name="Magalhaes I.L.F."/>
            <person name="Oliveira U."/>
            <person name="Santos F.R."/>
            <person name="Vidigal T.H.D.A."/>
            <person name="Brescovit A.D."/>
            <person name="Santos A.J."/>
        </authorList>
    </citation>
    <scope>NUCLEOTIDE SEQUENCE</scope>
    <source>
        <tissue evidence="1">Shoot tissue taken approximately 20 cm above the soil surface</tissue>
    </source>
</reference>
<sequence length="52" mass="5960">MICKLANGEKLHSELRHMRDIRNKEIFGGQGALTGNRHQSAIGCLNRDRINW</sequence>